<proteinExistence type="predicted"/>
<feature type="region of interest" description="Disordered" evidence="1">
    <location>
        <begin position="250"/>
        <end position="286"/>
    </location>
</feature>
<feature type="compositionally biased region" description="Polar residues" evidence="1">
    <location>
        <begin position="92"/>
        <end position="104"/>
    </location>
</feature>
<feature type="region of interest" description="Disordered" evidence="1">
    <location>
        <begin position="652"/>
        <end position="709"/>
    </location>
</feature>
<reference evidence="2 3" key="1">
    <citation type="journal article" date="2018" name="New Phytol.">
        <title>Comparative genomics and transcriptomics depict ericoid mycorrhizal fungi as versatile saprotrophs and plant mutualists.</title>
        <authorList>
            <person name="Martino E."/>
            <person name="Morin E."/>
            <person name="Grelet G.A."/>
            <person name="Kuo A."/>
            <person name="Kohler A."/>
            <person name="Daghino S."/>
            <person name="Barry K.W."/>
            <person name="Cichocki N."/>
            <person name="Clum A."/>
            <person name="Dockter R.B."/>
            <person name="Hainaut M."/>
            <person name="Kuo R.C."/>
            <person name="LaButti K."/>
            <person name="Lindahl B.D."/>
            <person name="Lindquist E.A."/>
            <person name="Lipzen A."/>
            <person name="Khouja H.R."/>
            <person name="Magnuson J."/>
            <person name="Murat C."/>
            <person name="Ohm R.A."/>
            <person name="Singer S.W."/>
            <person name="Spatafora J.W."/>
            <person name="Wang M."/>
            <person name="Veneault-Fourrey C."/>
            <person name="Henrissat B."/>
            <person name="Grigoriev I.V."/>
            <person name="Martin F.M."/>
            <person name="Perotto S."/>
        </authorList>
    </citation>
    <scope>NUCLEOTIDE SEQUENCE [LARGE SCALE GENOMIC DNA]</scope>
    <source>
        <strain evidence="2 3">ATCC 22711</strain>
    </source>
</reference>
<keyword evidence="3" id="KW-1185">Reference proteome</keyword>
<accession>A0A2T3B4A7</accession>
<feature type="compositionally biased region" description="Low complexity" evidence="1">
    <location>
        <begin position="664"/>
        <end position="674"/>
    </location>
</feature>
<feature type="region of interest" description="Disordered" evidence="1">
    <location>
        <begin position="1"/>
        <end position="37"/>
    </location>
</feature>
<gene>
    <name evidence="2" type="ORF">M430DRAFT_18611</name>
</gene>
<sequence length="807" mass="90041">MNWTGGRLSRHHNAKGSLSARQKQHFAKVQASIRSAKKPSPLKVPIFDNVIEDYHQSSSSHRSDHHEESQTARPRRNTPYNSDGPFNGGLQCLSQSNKSQNKAQNGRLLQKEREPNPASDDDLYGATPQPWETKRKLNSSVGQLEKQSVGDPEEESDFDKRRKILRRGDWVGISIQRPLQLTFTSPKHGEQVGRRRKIADGHRARYNSKIQSLIQSPFSARIRRHSPHSSNGQDKGRTYQGTADVRISIGGRLVPPGVSSGSAPSRGRQHSSRSYLFEQSQGSSSDVMLLDNEGLGERKLAGAGDDGISPEEQTFEIYDGRSRIQHEEPDPPGGYFSGNFEDVAKSTRDKVFHTNRFKNRFETIKDPENRPHDINGPFFTEYDHGQSFKHPETRRVNKGQPIIASSTASLHHPKPRSSRTSRLLRSDSSEIAASSVATVGKIKPIVPSSQIYDHEIWESWVGPLLGQKAQRGSDELQDQIDDTQRISISPGVSYAAVIRYPKDSTPSDHTTGHFSLEESRPSKDDSSECSLNPSSQDLSISNIGLNDQEVFSLGVEYEDNLPAKYSETQVGDFQGGFVFKDVDAETDQPPKTSKEPDPDEIWKKFVFGSGDDEFKAEQSHDWKRNSSSNVERRSSPTSSLLLVSLEPRSFGSPTAYNPTDEYPSSHSVASGSSSNVEFTYSRPPTEFRPSRHSTQDEHTSMHCSRDSLPSSISDLAEASMVIATNSQAGFSKTRASTPLSRSPERIMFTKPKPFVGLKANKGGDMDERKLSYLGLGLLLNGERDSSWRRKRVRDMYDSDQLEPIEDD</sequence>
<feature type="compositionally biased region" description="Low complexity" evidence="1">
    <location>
        <begin position="254"/>
        <end position="266"/>
    </location>
</feature>
<name>A0A2T3B4A7_AMORE</name>
<protein>
    <submittedName>
        <fullName evidence="2">Uncharacterized protein</fullName>
    </submittedName>
</protein>
<dbReference type="EMBL" id="KZ679010">
    <property type="protein sequence ID" value="PSS20458.1"/>
    <property type="molecule type" value="Genomic_DNA"/>
</dbReference>
<feature type="region of interest" description="Disordered" evidence="1">
    <location>
        <begin position="55"/>
        <end position="160"/>
    </location>
</feature>
<feature type="compositionally biased region" description="Basic and acidic residues" evidence="1">
    <location>
        <begin position="693"/>
        <end position="705"/>
    </location>
</feature>
<evidence type="ECO:0000256" key="1">
    <source>
        <dbReference type="SAM" id="MobiDB-lite"/>
    </source>
</evidence>
<feature type="region of interest" description="Disordered" evidence="1">
    <location>
        <begin position="614"/>
        <end position="638"/>
    </location>
</feature>
<organism evidence="2 3">
    <name type="scientific">Amorphotheca resinae ATCC 22711</name>
    <dbReference type="NCBI Taxonomy" id="857342"/>
    <lineage>
        <taxon>Eukaryota</taxon>
        <taxon>Fungi</taxon>
        <taxon>Dikarya</taxon>
        <taxon>Ascomycota</taxon>
        <taxon>Pezizomycotina</taxon>
        <taxon>Leotiomycetes</taxon>
        <taxon>Helotiales</taxon>
        <taxon>Amorphothecaceae</taxon>
        <taxon>Amorphotheca</taxon>
    </lineage>
</organism>
<feature type="compositionally biased region" description="Polar residues" evidence="1">
    <location>
        <begin position="272"/>
        <end position="286"/>
    </location>
</feature>
<evidence type="ECO:0000313" key="3">
    <source>
        <dbReference type="Proteomes" id="UP000241818"/>
    </source>
</evidence>
<dbReference type="RefSeq" id="XP_024721728.1">
    <property type="nucleotide sequence ID" value="XM_024863909.1"/>
</dbReference>
<feature type="compositionally biased region" description="Basic and acidic residues" evidence="1">
    <location>
        <begin position="61"/>
        <end position="70"/>
    </location>
</feature>
<dbReference type="GeneID" id="36571990"/>
<feature type="region of interest" description="Disordered" evidence="1">
    <location>
        <begin position="502"/>
        <end position="536"/>
    </location>
</feature>
<dbReference type="Proteomes" id="UP000241818">
    <property type="component" value="Unassembled WGS sequence"/>
</dbReference>
<feature type="region of interest" description="Disordered" evidence="1">
    <location>
        <begin position="404"/>
        <end position="426"/>
    </location>
</feature>
<feature type="compositionally biased region" description="Basic and acidic residues" evidence="1">
    <location>
        <begin position="614"/>
        <end position="634"/>
    </location>
</feature>
<evidence type="ECO:0000313" key="2">
    <source>
        <dbReference type="EMBL" id="PSS20458.1"/>
    </source>
</evidence>
<dbReference type="InParanoid" id="A0A2T3B4A7"/>
<feature type="compositionally biased region" description="Basic and acidic residues" evidence="1">
    <location>
        <begin position="515"/>
        <end position="526"/>
    </location>
</feature>
<dbReference type="AlphaFoldDB" id="A0A2T3B4A7"/>
<dbReference type="OrthoDB" id="5426563at2759"/>